<dbReference type="EMBL" id="JAIWQS010000009">
    <property type="protein sequence ID" value="KAJ8756286.1"/>
    <property type="molecule type" value="Genomic_DNA"/>
</dbReference>
<dbReference type="AlphaFoldDB" id="A0AAV8SWB8"/>
<gene>
    <name evidence="1" type="ORF">K2173_025098</name>
</gene>
<sequence>MVIYHPTEGCYAMAGLKEDDDAFLRKMNEFYTVQKLCDVCDPIPGFAISLFYDAISSRPSTKSFRNWVVPSLAPHKTDLQIGFYPATLKKFPSLFQVSIISQVLIFFTCCQSW</sequence>
<accession>A0AAV8SWB8</accession>
<name>A0AAV8SWB8_9ROSI</name>
<evidence type="ECO:0000313" key="2">
    <source>
        <dbReference type="Proteomes" id="UP001159364"/>
    </source>
</evidence>
<organism evidence="1 2">
    <name type="scientific">Erythroxylum novogranatense</name>
    <dbReference type="NCBI Taxonomy" id="1862640"/>
    <lineage>
        <taxon>Eukaryota</taxon>
        <taxon>Viridiplantae</taxon>
        <taxon>Streptophyta</taxon>
        <taxon>Embryophyta</taxon>
        <taxon>Tracheophyta</taxon>
        <taxon>Spermatophyta</taxon>
        <taxon>Magnoliopsida</taxon>
        <taxon>eudicotyledons</taxon>
        <taxon>Gunneridae</taxon>
        <taxon>Pentapetalae</taxon>
        <taxon>rosids</taxon>
        <taxon>fabids</taxon>
        <taxon>Malpighiales</taxon>
        <taxon>Erythroxylaceae</taxon>
        <taxon>Erythroxylum</taxon>
    </lineage>
</organism>
<comment type="caution">
    <text evidence="1">The sequence shown here is derived from an EMBL/GenBank/DDBJ whole genome shotgun (WGS) entry which is preliminary data.</text>
</comment>
<reference evidence="1 2" key="1">
    <citation type="submission" date="2021-09" db="EMBL/GenBank/DDBJ databases">
        <title>Genomic insights and catalytic innovation underlie evolution of tropane alkaloids biosynthesis.</title>
        <authorList>
            <person name="Wang Y.-J."/>
            <person name="Tian T."/>
            <person name="Huang J.-P."/>
            <person name="Huang S.-X."/>
        </authorList>
    </citation>
    <scope>NUCLEOTIDE SEQUENCE [LARGE SCALE GENOMIC DNA]</scope>
    <source>
        <strain evidence="1">KIB-2018</strain>
        <tissue evidence="1">Leaf</tissue>
    </source>
</reference>
<protein>
    <submittedName>
        <fullName evidence="1">Uncharacterized protein</fullName>
    </submittedName>
</protein>
<evidence type="ECO:0000313" key="1">
    <source>
        <dbReference type="EMBL" id="KAJ8756286.1"/>
    </source>
</evidence>
<keyword evidence="2" id="KW-1185">Reference proteome</keyword>
<dbReference type="Proteomes" id="UP001159364">
    <property type="component" value="Linkage Group LG09"/>
</dbReference>
<proteinExistence type="predicted"/>